<dbReference type="InterPro" id="IPR016181">
    <property type="entry name" value="Acyl_CoA_acyltransferase"/>
</dbReference>
<name>A0ABT7ETM2_9GAMM</name>
<reference evidence="2 3" key="1">
    <citation type="submission" date="2023-05" db="EMBL/GenBank/DDBJ databases">
        <title>Pseudoalteromonas ardens sp. nov., Pseudoalteromonas obscura sp. nov., and Pseudoalteromonas umbrosa sp. nov., isolated from the coral Montipora capitata.</title>
        <authorList>
            <person name="Thomas E.M."/>
            <person name="Smith E.M."/>
            <person name="Papke E."/>
            <person name="Shlafstein M.D."/>
            <person name="Oline D.K."/>
            <person name="Videau P."/>
            <person name="Saw J.H."/>
            <person name="Strangman W.K."/>
            <person name="Ushijima B."/>
        </authorList>
    </citation>
    <scope>NUCLEOTIDE SEQUENCE [LARGE SCALE GENOMIC DNA]</scope>
    <source>
        <strain evidence="2 3">P94</strain>
    </source>
</reference>
<dbReference type="InterPro" id="IPR041496">
    <property type="entry name" value="YitH/HolE_GNAT"/>
</dbReference>
<evidence type="ECO:0000313" key="2">
    <source>
        <dbReference type="EMBL" id="MDK2598378.1"/>
    </source>
</evidence>
<organism evidence="2 3">
    <name type="scientific">Pseudoalteromonas obscura</name>
    <dbReference type="NCBI Taxonomy" id="3048491"/>
    <lineage>
        <taxon>Bacteria</taxon>
        <taxon>Pseudomonadati</taxon>
        <taxon>Pseudomonadota</taxon>
        <taxon>Gammaproteobacteria</taxon>
        <taxon>Alteromonadales</taxon>
        <taxon>Pseudoalteromonadaceae</taxon>
        <taxon>Pseudoalteromonas</taxon>
    </lineage>
</organism>
<dbReference type="RefSeq" id="WP_211013234.1">
    <property type="nucleotide sequence ID" value="NZ_JASJUT010000017.1"/>
</dbReference>
<dbReference type="CDD" id="cd04301">
    <property type="entry name" value="NAT_SF"/>
    <property type="match status" value="1"/>
</dbReference>
<dbReference type="InterPro" id="IPR000182">
    <property type="entry name" value="GNAT_dom"/>
</dbReference>
<dbReference type="EMBL" id="JASJUT010000017">
    <property type="protein sequence ID" value="MDK2598378.1"/>
    <property type="molecule type" value="Genomic_DNA"/>
</dbReference>
<dbReference type="Gene3D" id="3.40.630.90">
    <property type="match status" value="1"/>
</dbReference>
<sequence>MSEKLDSYKLTQDHQSWTSKPATLEEWQIVNEWALAEKWDLGLGDTECFFNIDDQGFYLGYVNGEPVASVSVVNYSDEYAYAGFYLVAPGARGKGYGLRLSYDAFHHCDKRSVGLDGMPEQEENYKKGGFVTHYETSRLVGVHNQQVDAPQGVQNITADNIEAVIEFDAKITGYSRAALLQNWFSGEGRHGFLIESGDGVLGVVGIRRSTDGYRLGPLYAENQAVGEKLFAVAMAQVPLGTQVTIDAPTLDLGFINTLKALGYEEIFHTFRMYRGTEPQGEKHKIQAIASLELG</sequence>
<evidence type="ECO:0000259" key="1">
    <source>
        <dbReference type="PROSITE" id="PS51186"/>
    </source>
</evidence>
<keyword evidence="2" id="KW-0012">Acyltransferase</keyword>
<keyword evidence="2" id="KW-0808">Transferase</keyword>
<proteinExistence type="predicted"/>
<dbReference type="GO" id="GO:0016746">
    <property type="term" value="F:acyltransferase activity"/>
    <property type="evidence" value="ECO:0007669"/>
    <property type="project" value="UniProtKB-KW"/>
</dbReference>
<accession>A0ABT7ETM2</accession>
<dbReference type="Proteomes" id="UP001231915">
    <property type="component" value="Unassembled WGS sequence"/>
</dbReference>
<dbReference type="PROSITE" id="PS51186">
    <property type="entry name" value="GNAT"/>
    <property type="match status" value="1"/>
</dbReference>
<gene>
    <name evidence="2" type="ORF">QNM18_25310</name>
</gene>
<feature type="domain" description="N-acetyltransferase" evidence="1">
    <location>
        <begin position="17"/>
        <end position="149"/>
    </location>
</feature>
<dbReference type="Pfam" id="PF00583">
    <property type="entry name" value="Acetyltransf_1"/>
    <property type="match status" value="1"/>
</dbReference>
<dbReference type="InterPro" id="IPR052729">
    <property type="entry name" value="Acyl/Acetyltrans_Enzymes"/>
</dbReference>
<dbReference type="PANTHER" id="PTHR47237:SF1">
    <property type="entry name" value="SLL0310 PROTEIN"/>
    <property type="match status" value="1"/>
</dbReference>
<keyword evidence="3" id="KW-1185">Reference proteome</keyword>
<evidence type="ECO:0000313" key="3">
    <source>
        <dbReference type="Proteomes" id="UP001231915"/>
    </source>
</evidence>
<protein>
    <submittedName>
        <fullName evidence="2">GNAT family N-acetyltransferase</fullName>
        <ecNumber evidence="2">2.3.1.-</ecNumber>
    </submittedName>
</protein>
<comment type="caution">
    <text evidence="2">The sequence shown here is derived from an EMBL/GenBank/DDBJ whole genome shotgun (WGS) entry which is preliminary data.</text>
</comment>
<dbReference type="SUPFAM" id="SSF55729">
    <property type="entry name" value="Acyl-CoA N-acyltransferases (Nat)"/>
    <property type="match status" value="1"/>
</dbReference>
<dbReference type="PANTHER" id="PTHR47237">
    <property type="entry name" value="SLL0310 PROTEIN"/>
    <property type="match status" value="1"/>
</dbReference>
<dbReference type="EC" id="2.3.1.-" evidence="2"/>
<dbReference type="Pfam" id="PF18014">
    <property type="entry name" value="Acetyltransf_18"/>
    <property type="match status" value="1"/>
</dbReference>
<dbReference type="Gene3D" id="3.40.630.30">
    <property type="match status" value="1"/>
</dbReference>